<sequence>MLPLRRFLGLCQHRRFGPSLFPREPQTLRWLEMLRVHDAVQDGASHREIAGALFGEARVDSDWNGNSDSLRSRVRRLARDARAMAAGGYRNLLRRR</sequence>
<dbReference type="InterPro" id="IPR018754">
    <property type="entry name" value="RovC-like_DNA-bd"/>
</dbReference>
<evidence type="ECO:0000259" key="1">
    <source>
        <dbReference type="Pfam" id="PF10074"/>
    </source>
</evidence>
<dbReference type="OrthoDB" id="9800831at2"/>
<accession>A0A501XPZ8</accession>
<dbReference type="EMBL" id="VFSU01000017">
    <property type="protein sequence ID" value="TPE62706.1"/>
    <property type="molecule type" value="Genomic_DNA"/>
</dbReference>
<keyword evidence="3" id="KW-1185">Reference proteome</keyword>
<dbReference type="AlphaFoldDB" id="A0A501XPZ8"/>
<gene>
    <name evidence="2" type="ORF">FJQ54_05250</name>
</gene>
<dbReference type="Proteomes" id="UP000319897">
    <property type="component" value="Unassembled WGS sequence"/>
</dbReference>
<reference evidence="2 3" key="1">
    <citation type="submission" date="2019-06" db="EMBL/GenBank/DDBJ databases">
        <authorList>
            <person name="Lee I."/>
            <person name="Jang G.I."/>
            <person name="Hwang C.Y."/>
        </authorList>
    </citation>
    <scope>NUCLEOTIDE SEQUENCE [LARGE SCALE GENOMIC DNA]</scope>
    <source>
        <strain evidence="2 3">PAMC 28131</strain>
    </source>
</reference>
<dbReference type="Pfam" id="PF10074">
    <property type="entry name" value="RovC_DNA-bd"/>
    <property type="match status" value="1"/>
</dbReference>
<evidence type="ECO:0000313" key="2">
    <source>
        <dbReference type="EMBL" id="TPE62706.1"/>
    </source>
</evidence>
<comment type="caution">
    <text evidence="2">The sequence shown here is derived from an EMBL/GenBank/DDBJ whole genome shotgun (WGS) entry which is preliminary data.</text>
</comment>
<evidence type="ECO:0000313" key="3">
    <source>
        <dbReference type="Proteomes" id="UP000319897"/>
    </source>
</evidence>
<name>A0A501XPZ8_9SPHN</name>
<feature type="domain" description="T6SS Transcription factor RovC-like DNA binding" evidence="1">
    <location>
        <begin position="4"/>
        <end position="94"/>
    </location>
</feature>
<organism evidence="2 3">
    <name type="scientific">Sandaracinobacter neustonicus</name>
    <dbReference type="NCBI Taxonomy" id="1715348"/>
    <lineage>
        <taxon>Bacteria</taxon>
        <taxon>Pseudomonadati</taxon>
        <taxon>Pseudomonadota</taxon>
        <taxon>Alphaproteobacteria</taxon>
        <taxon>Sphingomonadales</taxon>
        <taxon>Sphingosinicellaceae</taxon>
        <taxon>Sandaracinobacter</taxon>
    </lineage>
</organism>
<protein>
    <submittedName>
        <fullName evidence="2">DUF2285 domain-containing protein</fullName>
    </submittedName>
</protein>
<proteinExistence type="predicted"/>